<evidence type="ECO:0000313" key="1">
    <source>
        <dbReference type="EMBL" id="MEB3050619.1"/>
    </source>
</evidence>
<gene>
    <name evidence="1" type="ORF">KV112_12860</name>
</gene>
<keyword evidence="2" id="KW-1185">Reference proteome</keyword>
<dbReference type="Proteomes" id="UP001299046">
    <property type="component" value="Unassembled WGS sequence"/>
</dbReference>
<organism evidence="1 2">
    <name type="scientific">[Mycobacterium] zoologicum</name>
    <dbReference type="NCBI Taxonomy" id="2872311"/>
    <lineage>
        <taxon>Bacteria</taxon>
        <taxon>Bacillati</taxon>
        <taxon>Actinomycetota</taxon>
        <taxon>Actinomycetes</taxon>
        <taxon>Mycobacteriales</taxon>
        <taxon>Mycobacteriaceae</taxon>
        <taxon>Mycolicibacter</taxon>
    </lineage>
</organism>
<dbReference type="RefSeq" id="WP_224865468.1">
    <property type="nucleotide sequence ID" value="NZ_JAYJJS010000011.1"/>
</dbReference>
<dbReference type="EMBL" id="JAYJJT010000013">
    <property type="protein sequence ID" value="MEB3050619.1"/>
    <property type="molecule type" value="Genomic_DNA"/>
</dbReference>
<evidence type="ECO:0000313" key="2">
    <source>
        <dbReference type="Proteomes" id="UP001299046"/>
    </source>
</evidence>
<accession>A0ABU5YMF6</accession>
<proteinExistence type="predicted"/>
<protein>
    <submittedName>
        <fullName evidence="1">Uncharacterized protein</fullName>
    </submittedName>
</protein>
<sequence length="641" mass="70620">MRLRFSPDDEDAFNEARDALLDEFVRWLDRPEPECAELVGDAGLFLDWRHGYSTGVLDEFTEDDISEFLLEWCPRKLSAPPEGAAGTCRAVGAFIEFLFRTRRLVGGADRAARLMTLADDLAPAMRDAMADPANFGMAKSMFAGLGDVSGLSMDELKAVVQQQMDAHNVLPIEQRRAATDRFFEPEPEPLELPFVYVPPPIAEVEEGATAAPLLVKVHALRGYLGPDGKPLTQKGNLKLADGRALIALLDTGDVMDPKIGAKTFKTKSTEELSRLTFILDVAKQAGAVRVHKRCLVSVKAWGTRSPLKGAAGLFDAIMELGPLKSRIYYRNSLLDLLDELLDDGIVHWLAPLLGYRTEMSFDDIVEWARSVVDQQLAPYRPDHWSPDLVDRLVQKKIARIMEKLELAGVLCWADRIETADSYGDIEYGGGRVVLTALGRHVLPDYLDEAGYALRRAEDLTDADGAALIDALIGADGVAHDSVLAGWQPGRSTVERVEMICSALVAAPDAKRRVMGFHALDLFDLDTAEPLVRQLLDSQVAGHAALWLMARDRADVATLGGFVDALVRVDILAGELDDPDELCEAFLADPDPLRLLDDMWRQATPETVLVLDMLGSHLKDPKLAKAARKAAMRHRSWMANRP</sequence>
<reference evidence="1 2" key="1">
    <citation type="submission" date="2023-12" db="EMBL/GenBank/DDBJ databases">
        <title>Description of new species of Mycobacterium terrae complex isolated from sewage at the Sao Paulo Zoological Park Foundation in Brazil.</title>
        <authorList>
            <person name="Romagnoli C.L."/>
            <person name="Conceicao E.C."/>
            <person name="Machado E."/>
            <person name="Barreto L.B.P.F."/>
            <person name="Sharma A."/>
            <person name="Silva N.M."/>
            <person name="Marques L.E."/>
            <person name="Juliana M.A."/>
            <person name="Lourenco M.C.S."/>
            <person name="Digiampietri L.A."/>
            <person name="Suffys P.N."/>
            <person name="Viana-Niero C."/>
        </authorList>
    </citation>
    <scope>NUCLEOTIDE SEQUENCE [LARGE SCALE GENOMIC DNA]</scope>
    <source>
        <strain evidence="1 2">MYC123</strain>
    </source>
</reference>
<name>A0ABU5YMF6_9MYCO</name>
<comment type="caution">
    <text evidence="1">The sequence shown here is derived from an EMBL/GenBank/DDBJ whole genome shotgun (WGS) entry which is preliminary data.</text>
</comment>